<evidence type="ECO:0000313" key="8">
    <source>
        <dbReference type="Proteomes" id="UP000287033"/>
    </source>
</evidence>
<dbReference type="InterPro" id="IPR013320">
    <property type="entry name" value="ConA-like_dom_sf"/>
</dbReference>
<dbReference type="PROSITE" id="PS50188">
    <property type="entry name" value="B302_SPRY"/>
    <property type="match status" value="1"/>
</dbReference>
<dbReference type="STRING" id="137246.A0A401S917"/>
<dbReference type="Pfam" id="PF00622">
    <property type="entry name" value="SPRY"/>
    <property type="match status" value="1"/>
</dbReference>
<organism evidence="7 8">
    <name type="scientific">Chiloscyllium punctatum</name>
    <name type="common">Brownbanded bambooshark</name>
    <name type="synonym">Hemiscyllium punctatum</name>
    <dbReference type="NCBI Taxonomy" id="137246"/>
    <lineage>
        <taxon>Eukaryota</taxon>
        <taxon>Metazoa</taxon>
        <taxon>Chordata</taxon>
        <taxon>Craniata</taxon>
        <taxon>Vertebrata</taxon>
        <taxon>Chondrichthyes</taxon>
        <taxon>Elasmobranchii</taxon>
        <taxon>Galeomorphii</taxon>
        <taxon>Galeoidea</taxon>
        <taxon>Orectolobiformes</taxon>
        <taxon>Hemiscylliidae</taxon>
        <taxon>Chiloscyllium</taxon>
    </lineage>
</organism>
<dbReference type="FunFam" id="2.60.120.920:FF:000004">
    <property type="entry name" value="Butyrophilin subfamily 1 member A1"/>
    <property type="match status" value="1"/>
</dbReference>
<dbReference type="GO" id="GO:0008270">
    <property type="term" value="F:zinc ion binding"/>
    <property type="evidence" value="ECO:0007669"/>
    <property type="project" value="UniProtKB-KW"/>
</dbReference>
<dbReference type="PANTHER" id="PTHR24103">
    <property type="entry name" value="E3 UBIQUITIN-PROTEIN LIGASE TRIM"/>
    <property type="match status" value="1"/>
</dbReference>
<comment type="caution">
    <text evidence="7">The sequence shown here is derived from an EMBL/GenBank/DDBJ whole genome shotgun (WGS) entry which is preliminary data.</text>
</comment>
<feature type="domain" description="B30.2/SPRY" evidence="6">
    <location>
        <begin position="200"/>
        <end position="393"/>
    </location>
</feature>
<dbReference type="SMART" id="SM00449">
    <property type="entry name" value="SPRY"/>
    <property type="match status" value="1"/>
</dbReference>
<keyword evidence="1 3" id="KW-0479">Metal-binding</keyword>
<evidence type="ECO:0000256" key="4">
    <source>
        <dbReference type="SAM" id="Coils"/>
    </source>
</evidence>
<reference evidence="7 8" key="1">
    <citation type="journal article" date="2018" name="Nat. Ecol. Evol.">
        <title>Shark genomes provide insights into elasmobranch evolution and the origin of vertebrates.</title>
        <authorList>
            <person name="Hara Y"/>
            <person name="Yamaguchi K"/>
            <person name="Onimaru K"/>
            <person name="Kadota M"/>
            <person name="Koyanagi M"/>
            <person name="Keeley SD"/>
            <person name="Tatsumi K"/>
            <person name="Tanaka K"/>
            <person name="Motone F"/>
            <person name="Kageyama Y"/>
            <person name="Nozu R"/>
            <person name="Adachi N"/>
            <person name="Nishimura O"/>
            <person name="Nakagawa R"/>
            <person name="Tanegashima C"/>
            <person name="Kiyatake I"/>
            <person name="Matsumoto R"/>
            <person name="Murakumo K"/>
            <person name="Nishida K"/>
            <person name="Terakita A"/>
            <person name="Kuratani S"/>
            <person name="Sato K"/>
            <person name="Hyodo S Kuraku.S."/>
        </authorList>
    </citation>
    <scope>NUCLEOTIDE SEQUENCE [LARGE SCALE GENOMIC DNA]</scope>
</reference>
<dbReference type="OrthoDB" id="9936156at2759"/>
<keyword evidence="1 3" id="KW-0863">Zinc-finger</keyword>
<keyword evidence="4" id="KW-0175">Coiled coil</keyword>
<feature type="domain" description="B box-type" evidence="5">
    <location>
        <begin position="10"/>
        <end position="51"/>
    </location>
</feature>
<dbReference type="SUPFAM" id="SSF57845">
    <property type="entry name" value="B-box zinc-binding domain"/>
    <property type="match status" value="1"/>
</dbReference>
<evidence type="ECO:0000256" key="2">
    <source>
        <dbReference type="ARBA" id="ARBA00022833"/>
    </source>
</evidence>
<dbReference type="OMA" id="DHSTAHP"/>
<evidence type="ECO:0000313" key="7">
    <source>
        <dbReference type="EMBL" id="GCC26866.1"/>
    </source>
</evidence>
<evidence type="ECO:0000256" key="3">
    <source>
        <dbReference type="PROSITE-ProRule" id="PRU00024"/>
    </source>
</evidence>
<feature type="coiled-coil region" evidence="4">
    <location>
        <begin position="52"/>
        <end position="100"/>
    </location>
</feature>
<dbReference type="Pfam" id="PF00643">
    <property type="entry name" value="zf-B_box"/>
    <property type="match status" value="1"/>
</dbReference>
<dbReference type="InterPro" id="IPR001870">
    <property type="entry name" value="B30.2/SPRY"/>
</dbReference>
<evidence type="ECO:0000259" key="5">
    <source>
        <dbReference type="PROSITE" id="PS50119"/>
    </source>
</evidence>
<dbReference type="InterPro" id="IPR003879">
    <property type="entry name" value="Butyrophylin_SPRY"/>
</dbReference>
<protein>
    <recommendedName>
        <fullName evidence="9">B30.2/SPRY domain-containing protein</fullName>
    </recommendedName>
</protein>
<dbReference type="InterPro" id="IPR003877">
    <property type="entry name" value="SPRY_dom"/>
</dbReference>
<evidence type="ECO:0008006" key="9">
    <source>
        <dbReference type="Google" id="ProtNLM"/>
    </source>
</evidence>
<keyword evidence="8" id="KW-1185">Reference proteome</keyword>
<sequence length="397" mass="45129">MEEKGEAACGEIARCPEHGKKLVYFCRVEKQQVCSKCAIIGSHRGHTVVVVEEAFRELKESLSAKLVELQAESSEQISRLEEIERNTTAAQEEAEILQRQVQEDFAVLRSLLDSEERALTELIAAEKKQTLEELIRLKTGCLQRVNHLKLLMDPLDAALQTTNLSGVLKVLNISSEGFRNPYEMVNDSIVRFKAEKFCGPLQYKVWKKMFQIIKTVPEAYTFDHSTAHPHLEISANRRSVIPLREPLPVVYMDGRFNAALCVLGAEAFSTGKHYWEVTVNKKAKWDLGVAYNSISRHGNIVYSPSKGIWCLTLRDGCHYEACEEPEIQLKVQRKPCRIGIYVDYEGGIVSFFDAETMEMLHVFRAHFTDPLLPLYSPCKVEDGTLSDQRLSIFKLNM</sequence>
<evidence type="ECO:0000259" key="6">
    <source>
        <dbReference type="PROSITE" id="PS50188"/>
    </source>
</evidence>
<dbReference type="SMART" id="SM00589">
    <property type="entry name" value="PRY"/>
    <property type="match status" value="1"/>
</dbReference>
<dbReference type="Proteomes" id="UP000287033">
    <property type="component" value="Unassembled WGS sequence"/>
</dbReference>
<dbReference type="Gene3D" id="3.30.160.60">
    <property type="entry name" value="Classic Zinc Finger"/>
    <property type="match status" value="1"/>
</dbReference>
<dbReference type="InterPro" id="IPR000315">
    <property type="entry name" value="Znf_B-box"/>
</dbReference>
<dbReference type="SUPFAM" id="SSF49899">
    <property type="entry name" value="Concanavalin A-like lectins/glucanases"/>
    <property type="match status" value="1"/>
</dbReference>
<dbReference type="Pfam" id="PF13765">
    <property type="entry name" value="PRY"/>
    <property type="match status" value="1"/>
</dbReference>
<proteinExistence type="predicted"/>
<dbReference type="Gene3D" id="2.60.120.920">
    <property type="match status" value="1"/>
</dbReference>
<keyword evidence="2" id="KW-0862">Zinc</keyword>
<gene>
    <name evidence="7" type="ORF">chiPu_0005286</name>
</gene>
<dbReference type="AlphaFoldDB" id="A0A401S917"/>
<dbReference type="PROSITE" id="PS50119">
    <property type="entry name" value="ZF_BBOX"/>
    <property type="match status" value="1"/>
</dbReference>
<dbReference type="CDD" id="cd13733">
    <property type="entry name" value="SPRY_PRY_C-I_1"/>
    <property type="match status" value="1"/>
</dbReference>
<evidence type="ECO:0000256" key="1">
    <source>
        <dbReference type="ARBA" id="ARBA00022771"/>
    </source>
</evidence>
<dbReference type="InterPro" id="IPR006574">
    <property type="entry name" value="PRY"/>
</dbReference>
<name>A0A401S917_CHIPU</name>
<dbReference type="InterPro" id="IPR043136">
    <property type="entry name" value="B30.2/SPRY_sf"/>
</dbReference>
<dbReference type="InterPro" id="IPR050143">
    <property type="entry name" value="TRIM/RBCC"/>
</dbReference>
<dbReference type="EMBL" id="BEZZ01000141">
    <property type="protein sequence ID" value="GCC26866.1"/>
    <property type="molecule type" value="Genomic_DNA"/>
</dbReference>
<dbReference type="PRINTS" id="PR01407">
    <property type="entry name" value="BUTYPHLNCDUF"/>
</dbReference>
<accession>A0A401S917</accession>